<dbReference type="Proteomes" id="UP000094444">
    <property type="component" value="Unassembled WGS sequence"/>
</dbReference>
<dbReference type="AlphaFoldDB" id="A0A2P5I406"/>
<evidence type="ECO:0000313" key="2">
    <source>
        <dbReference type="EMBL" id="POS77236.1"/>
    </source>
</evidence>
<feature type="region of interest" description="Disordered" evidence="1">
    <location>
        <begin position="1"/>
        <end position="39"/>
    </location>
</feature>
<comment type="caution">
    <text evidence="2">The sequence shown here is derived from an EMBL/GenBank/DDBJ whole genome shotgun (WGS) entry which is preliminary data.</text>
</comment>
<reference evidence="2" key="1">
    <citation type="submission" date="2017-09" db="EMBL/GenBank/DDBJ databases">
        <title>Polyketide synthases of a Diaporthe helianthi virulent isolate.</title>
        <authorList>
            <person name="Baroncelli R."/>
        </authorList>
    </citation>
    <scope>NUCLEOTIDE SEQUENCE [LARGE SCALE GENOMIC DNA]</scope>
    <source>
        <strain evidence="2">7/96</strain>
    </source>
</reference>
<organism evidence="2 3">
    <name type="scientific">Diaporthe helianthi</name>
    <dbReference type="NCBI Taxonomy" id="158607"/>
    <lineage>
        <taxon>Eukaryota</taxon>
        <taxon>Fungi</taxon>
        <taxon>Dikarya</taxon>
        <taxon>Ascomycota</taxon>
        <taxon>Pezizomycotina</taxon>
        <taxon>Sordariomycetes</taxon>
        <taxon>Sordariomycetidae</taxon>
        <taxon>Diaporthales</taxon>
        <taxon>Diaporthaceae</taxon>
        <taxon>Diaporthe</taxon>
    </lineage>
</organism>
<gene>
    <name evidence="2" type="ORF">DHEL01_v204370</name>
</gene>
<feature type="compositionally biased region" description="Low complexity" evidence="1">
    <location>
        <begin position="1"/>
        <end position="17"/>
    </location>
</feature>
<protein>
    <submittedName>
        <fullName evidence="2">Uncharacterized protein</fullName>
    </submittedName>
</protein>
<keyword evidence="3" id="KW-1185">Reference proteome</keyword>
<evidence type="ECO:0000256" key="1">
    <source>
        <dbReference type="SAM" id="MobiDB-lite"/>
    </source>
</evidence>
<dbReference type="EMBL" id="MAVT02000288">
    <property type="protein sequence ID" value="POS77236.1"/>
    <property type="molecule type" value="Genomic_DNA"/>
</dbReference>
<accession>A0A2P5I406</accession>
<dbReference type="InParanoid" id="A0A2P5I406"/>
<proteinExistence type="predicted"/>
<dbReference type="OrthoDB" id="5224586at2759"/>
<evidence type="ECO:0000313" key="3">
    <source>
        <dbReference type="Proteomes" id="UP000094444"/>
    </source>
</evidence>
<name>A0A2P5I406_DIAHE</name>
<sequence length="86" mass="10024">MPSHSSSSSRHSHGSSSRKNDVYLGRDGNGSSSSRRSKYVQEKKWYCAWCNFGPLDWTYDSSCVECGRQRDQYCRIEYRTRKSRVT</sequence>